<gene>
    <name evidence="1" type="ORF">DW449_05590</name>
</gene>
<dbReference type="AlphaFoldDB" id="A0A5T5U394"/>
<sequence>MSEDQLPLFTFNLVSKLLIKLAEQGILSVQDTQDIINQAKIDTRNDNNVAVWPLIDILEKKVALSAMATKQKPQPHE</sequence>
<protein>
    <submittedName>
        <fullName evidence="1">Uncharacterized protein</fullName>
    </submittedName>
</protein>
<dbReference type="EMBL" id="AAGCBU010000005">
    <property type="protein sequence ID" value="EBM2813238.1"/>
    <property type="molecule type" value="Genomic_DNA"/>
</dbReference>
<proteinExistence type="predicted"/>
<evidence type="ECO:0000313" key="1">
    <source>
        <dbReference type="EMBL" id="EBM2813238.1"/>
    </source>
</evidence>
<accession>A0A5T5U394</accession>
<organism evidence="1">
    <name type="scientific">Salmonella enterica</name>
    <name type="common">Salmonella choleraesuis</name>
    <dbReference type="NCBI Taxonomy" id="28901"/>
    <lineage>
        <taxon>Bacteria</taxon>
        <taxon>Pseudomonadati</taxon>
        <taxon>Pseudomonadota</taxon>
        <taxon>Gammaproteobacteria</taxon>
        <taxon>Enterobacterales</taxon>
        <taxon>Enterobacteriaceae</taxon>
        <taxon>Salmonella</taxon>
    </lineage>
</organism>
<comment type="caution">
    <text evidence="1">The sequence shown here is derived from an EMBL/GenBank/DDBJ whole genome shotgun (WGS) entry which is preliminary data.</text>
</comment>
<reference evidence="1" key="1">
    <citation type="submission" date="2018-08" db="EMBL/GenBank/DDBJ databases">
        <authorList>
            <consortium name="PulseNet: The National Subtyping Network for Foodborne Disease Surveillance"/>
            <person name="Tarr C.L."/>
            <person name="Trees E."/>
            <person name="Katz L.S."/>
            <person name="Carleton-Romer H.A."/>
            <person name="Stroika S."/>
            <person name="Kucerova Z."/>
            <person name="Roache K.F."/>
            <person name="Sabol A.L."/>
            <person name="Besser J."/>
            <person name="Gerner-Smidt P."/>
        </authorList>
    </citation>
    <scope>NUCLEOTIDE SEQUENCE</scope>
    <source>
        <strain evidence="1">PNUSAS045565</strain>
    </source>
</reference>
<name>A0A5T5U394_SALER</name>